<feature type="chain" id="PRO_5002343829" description="Pv-fam-d protein" evidence="4">
    <location>
        <begin position="20"/>
        <end position="569"/>
    </location>
</feature>
<keyword evidence="6" id="KW-1185">Reference proteome</keyword>
<keyword evidence="3" id="KW-0472">Membrane</keyword>
<dbReference type="AlphaFoldDB" id="A0A0D9QF98"/>
<feature type="transmembrane region" description="Helical" evidence="3">
    <location>
        <begin position="501"/>
        <end position="521"/>
    </location>
</feature>
<dbReference type="EMBL" id="KQ001716">
    <property type="protein sequence ID" value="KJP85664.1"/>
    <property type="molecule type" value="Genomic_DNA"/>
</dbReference>
<proteinExistence type="predicted"/>
<reference evidence="5 6" key="1">
    <citation type="submission" date="2014-03" db="EMBL/GenBank/DDBJ databases">
        <title>The Genome Sequence of Plasmodium fragile nilgiri.</title>
        <authorList>
            <consortium name="The Broad Institute Genomics Platform"/>
            <consortium name="The Broad Institute Genome Sequencing Center for Infectious Disease"/>
            <person name="Neafsey D."/>
            <person name="Duraisingh M."/>
            <person name="Young S.K."/>
            <person name="Zeng Q."/>
            <person name="Gargeya S."/>
            <person name="Abouelleil A."/>
            <person name="Alvarado L."/>
            <person name="Chapman S.B."/>
            <person name="Gainer-Dewar J."/>
            <person name="Goldberg J."/>
            <person name="Griggs A."/>
            <person name="Gujja S."/>
            <person name="Hansen M."/>
            <person name="Howarth C."/>
            <person name="Imamovic A."/>
            <person name="Larimer J."/>
            <person name="Pearson M."/>
            <person name="Poon T.W."/>
            <person name="Priest M."/>
            <person name="Roberts A."/>
            <person name="Saif S."/>
            <person name="Shea T."/>
            <person name="Sykes S."/>
            <person name="Wortman J."/>
            <person name="Nusbaum C."/>
            <person name="Birren B."/>
        </authorList>
    </citation>
    <scope>NUCLEOTIDE SEQUENCE [LARGE SCALE GENOMIC DNA]</scope>
    <source>
        <strain evidence="6">nilgiri</strain>
    </source>
</reference>
<gene>
    <name evidence="5" type="ORF">AK88_04695</name>
</gene>
<keyword evidence="1" id="KW-0175">Coiled coil</keyword>
<evidence type="ECO:0000256" key="2">
    <source>
        <dbReference type="SAM" id="MobiDB-lite"/>
    </source>
</evidence>
<feature type="region of interest" description="Disordered" evidence="2">
    <location>
        <begin position="176"/>
        <end position="211"/>
    </location>
</feature>
<evidence type="ECO:0008006" key="7">
    <source>
        <dbReference type="Google" id="ProtNLM"/>
    </source>
</evidence>
<feature type="signal peptide" evidence="4">
    <location>
        <begin position="1"/>
        <end position="19"/>
    </location>
</feature>
<dbReference type="GeneID" id="24270009"/>
<evidence type="ECO:0000256" key="1">
    <source>
        <dbReference type="SAM" id="Coils"/>
    </source>
</evidence>
<keyword evidence="3" id="KW-0812">Transmembrane</keyword>
<feature type="transmembrane region" description="Helical" evidence="3">
    <location>
        <begin position="527"/>
        <end position="550"/>
    </location>
</feature>
<dbReference type="OMA" id="REFNAKD"/>
<feature type="coiled-coil region" evidence="1">
    <location>
        <begin position="462"/>
        <end position="489"/>
    </location>
</feature>
<evidence type="ECO:0000256" key="3">
    <source>
        <dbReference type="SAM" id="Phobius"/>
    </source>
</evidence>
<dbReference type="RefSeq" id="XP_012337726.1">
    <property type="nucleotide sequence ID" value="XM_012482303.1"/>
</dbReference>
<keyword evidence="4" id="KW-0732">Signal</keyword>
<dbReference type="Proteomes" id="UP000054561">
    <property type="component" value="Unassembled WGS sequence"/>
</dbReference>
<keyword evidence="3" id="KW-1133">Transmembrane helix</keyword>
<sequence length="569" mass="64779">MQSGKAIISIWLLPFLLWAREYTKNGALNCNEDNDGAQTQVSLRSGRMLYERGGLQNDTDVSITSLARVDNFYSRSRSGSVFNRRVARPTHSIYSGSKGKTCGNIGNVHYKSSIKESFDNDFESCIGTTSTNAPKSVARSISTFHVDTSRKGSHEDVASNKQSTIDESILFDIPDNSSVSSHNSGSTTWSTTTGANTGSGSTTMDSFHKRQRSKYYDSSYEDLQTVEEREKMKRAKEMAQRKKILDESTYDLENVRNSFKGHSNKYYIQNKDKYIYEFKSEESLNERLKELNAVKQESLQDVKKGSKKSKKSKRRAECEGEFSSYLSNDKIDQADDSILDVNHNNKLLRKLTEFNAEDREQMRKALNNIKKNNRKNAKLEDLEHELRSQLEGLTKYVNVDDDARSSISGSTDDSMPESDNVSSIYVGKRRMEDRSNERTGNNITELRSYIDQVMDANNAEIAHLLINKIEEYEKEVSKLKENNRKEVNFINMKHNLKLRKILLSVPLIALVTSAILCFFLTQYWALAFITVFCISLYSFVIGTLFSYIILGKVMFNSPSKVIDFMLGQN</sequence>
<organism evidence="5 6">
    <name type="scientific">Plasmodium fragile</name>
    <dbReference type="NCBI Taxonomy" id="5857"/>
    <lineage>
        <taxon>Eukaryota</taxon>
        <taxon>Sar</taxon>
        <taxon>Alveolata</taxon>
        <taxon>Apicomplexa</taxon>
        <taxon>Aconoidasida</taxon>
        <taxon>Haemosporida</taxon>
        <taxon>Plasmodiidae</taxon>
        <taxon>Plasmodium</taxon>
        <taxon>Plasmodium (Plasmodium)</taxon>
    </lineage>
</organism>
<evidence type="ECO:0000313" key="5">
    <source>
        <dbReference type="EMBL" id="KJP85664.1"/>
    </source>
</evidence>
<feature type="coiled-coil region" evidence="1">
    <location>
        <begin position="355"/>
        <end position="392"/>
    </location>
</feature>
<feature type="region of interest" description="Disordered" evidence="2">
    <location>
        <begin position="297"/>
        <end position="319"/>
    </location>
</feature>
<feature type="compositionally biased region" description="Low complexity" evidence="2">
    <location>
        <begin position="176"/>
        <end position="203"/>
    </location>
</feature>
<protein>
    <recommendedName>
        <fullName evidence="7">Pv-fam-d protein</fullName>
    </recommendedName>
</protein>
<evidence type="ECO:0000256" key="4">
    <source>
        <dbReference type="SAM" id="SignalP"/>
    </source>
</evidence>
<name>A0A0D9QF98_PLAFR</name>
<accession>A0A0D9QF98</accession>
<feature type="compositionally biased region" description="Basic residues" evidence="2">
    <location>
        <begin position="305"/>
        <end position="314"/>
    </location>
</feature>
<dbReference type="OrthoDB" id="385778at2759"/>
<dbReference type="VEuPathDB" id="PlasmoDB:AK88_04695"/>
<evidence type="ECO:0000313" key="6">
    <source>
        <dbReference type="Proteomes" id="UP000054561"/>
    </source>
</evidence>